<name>A0A481YZC3_9VIRU</name>
<organism evidence="2">
    <name type="scientific">Mimivirus LCMiAC01</name>
    <dbReference type="NCBI Taxonomy" id="2506608"/>
    <lineage>
        <taxon>Viruses</taxon>
        <taxon>Varidnaviria</taxon>
        <taxon>Bamfordvirae</taxon>
        <taxon>Nucleocytoviricota</taxon>
        <taxon>Megaviricetes</taxon>
        <taxon>Imitervirales</taxon>
        <taxon>Mimiviridae</taxon>
        <taxon>Klosneuvirinae</taxon>
    </lineage>
</organism>
<evidence type="ECO:0000256" key="1">
    <source>
        <dbReference type="SAM" id="MobiDB-lite"/>
    </source>
</evidence>
<feature type="compositionally biased region" description="Gly residues" evidence="1">
    <location>
        <begin position="114"/>
        <end position="126"/>
    </location>
</feature>
<dbReference type="PANTHER" id="PTHR36220:SF1">
    <property type="entry name" value="GAMMA TUBULIN COMPLEX COMPONENT C-TERMINAL DOMAIN-CONTAINING PROTEIN"/>
    <property type="match status" value="1"/>
</dbReference>
<feature type="compositionally biased region" description="Low complexity" evidence="1">
    <location>
        <begin position="157"/>
        <end position="169"/>
    </location>
</feature>
<evidence type="ECO:0000313" key="2">
    <source>
        <dbReference type="EMBL" id="QBK88558.1"/>
    </source>
</evidence>
<feature type="region of interest" description="Disordered" evidence="1">
    <location>
        <begin position="111"/>
        <end position="186"/>
    </location>
</feature>
<dbReference type="EMBL" id="MK500392">
    <property type="protein sequence ID" value="QBK88558.1"/>
    <property type="molecule type" value="Genomic_DNA"/>
</dbReference>
<dbReference type="PANTHER" id="PTHR36220">
    <property type="entry name" value="UNNAMED PRODUCT"/>
    <property type="match status" value="1"/>
</dbReference>
<keyword evidence="2" id="KW-0176">Collagen</keyword>
<sequence>MPIDSKGKTVEECIIPGTIGDFPGQCCLNLSTSIIFKWTGETWCIDPNQPDSPFNFFDTNTCKIWIGVLCEPAEELLCKIGDLLIDELTCDLYILTEDGWKLKCRLAGATGPTGPAGGSTGPGMKGETGPTGMKGATGNDGMKGETGPAGSDGADGPTGMKGMTGATGMKGDKGDTGPAGGGGGSAQVFDEATDFVDLPNGGWTFDSIASKYTVASDGLYLLNIHYPSSNRIPLFINDVQLFNSAPGLLQSSLNLLSNDMVRIGGGNICTQLGNDIDGEAAGDFSGRSVAMNSAGTRVIICAPSNDGNGADSGHARVFEFDESIGLDGTWVQLGADIDGETGGDDSGASVAMNSAGTRVIIGAPSNDGNGADSGHARVFEFSGSTGPTGTWIQLGADIDGETGGDESGFSVAMNSAGTRVIIGAPENDGINGINSGHARVFEFSGSIGPTGTWNKLGADIDGEAGGDQSGAAVAMNSAGTRVIIGAPNNNGINGSESGHARAFEFSGSTGPTGTWNKLGADIDGEAAGDQSGASVAMNSAGTRVIIGAPLNTGATGATGSGHARVFEFNGSAWTQICEDIDGEAVLNLSGFSVAMNGDGTRVIIGAPLNNGNGSFSGHARVYKTSLDIDRISLVSFL</sequence>
<dbReference type="InterPro" id="IPR011043">
    <property type="entry name" value="Gal_Oxase/kelch_b-propeller"/>
</dbReference>
<reference evidence="2" key="1">
    <citation type="journal article" date="2019" name="MBio">
        <title>Virus Genomes from Deep Sea Sediments Expand the Ocean Megavirome and Support Independent Origins of Viral Gigantism.</title>
        <authorList>
            <person name="Backstrom D."/>
            <person name="Yutin N."/>
            <person name="Jorgensen S.L."/>
            <person name="Dharamshi J."/>
            <person name="Homa F."/>
            <person name="Zaremba-Niedwiedzka K."/>
            <person name="Spang A."/>
            <person name="Wolf Y.I."/>
            <person name="Koonin E.V."/>
            <person name="Ettema T.J."/>
        </authorList>
    </citation>
    <scope>NUCLEOTIDE SEQUENCE</scope>
</reference>
<accession>A0A481YZC3</accession>
<protein>
    <submittedName>
        <fullName evidence="2">Collagen triple helix repeat motif-containing protein</fullName>
    </submittedName>
</protein>
<dbReference type="SUPFAM" id="SSF50965">
    <property type="entry name" value="Galactose oxidase, central domain"/>
    <property type="match status" value="1"/>
</dbReference>
<gene>
    <name evidence="2" type="ORF">LCMiAC01_02350</name>
</gene>
<proteinExistence type="predicted"/>